<dbReference type="KEGG" id="aant:HUK68_21225"/>
<dbReference type="Proteomes" id="UP000509579">
    <property type="component" value="Plasmid unnamed1"/>
</dbReference>
<dbReference type="PANTHER" id="PTHR42928:SF5">
    <property type="entry name" value="BLR1237 PROTEIN"/>
    <property type="match status" value="1"/>
</dbReference>
<dbReference type="PROSITE" id="PS51318">
    <property type="entry name" value="TAT"/>
    <property type="match status" value="1"/>
</dbReference>
<evidence type="ECO:0000313" key="4">
    <source>
        <dbReference type="Proteomes" id="UP000509579"/>
    </source>
</evidence>
<dbReference type="InterPro" id="IPR042100">
    <property type="entry name" value="Bug_dom1"/>
</dbReference>
<dbReference type="CDD" id="cd07012">
    <property type="entry name" value="PBP2_Bug_TTT"/>
    <property type="match status" value="1"/>
</dbReference>
<dbReference type="Gene3D" id="3.40.190.150">
    <property type="entry name" value="Bordetella uptake gene, domain 1"/>
    <property type="match status" value="1"/>
</dbReference>
<dbReference type="AlphaFoldDB" id="A0A6N1X7R9"/>
<reference evidence="3 4" key="1">
    <citation type="submission" date="2020-06" db="EMBL/GenBank/DDBJ databases">
        <title>Acidovorax antarctica sp. nov., isolated from Corinth ice sheet soil, Antarctic Fields Peninsula.</title>
        <authorList>
            <person name="Xu Q."/>
            <person name="Peng F."/>
        </authorList>
    </citation>
    <scope>NUCLEOTIDE SEQUENCE [LARGE SCALE GENOMIC DNA]</scope>
    <source>
        <strain evidence="3 4">16-35-5</strain>
        <plasmid evidence="3 4">unnamed1</plasmid>
    </source>
</reference>
<geneLocation type="plasmid" evidence="3 4">
    <name>unnamed1</name>
</geneLocation>
<sequence length="337" mass="35512">MTNHTSLPRRHFLGRGLAASLLPAPALLGLLPGQAGAAQPWPARPIKWVVPFLAGTAPDTTARILHEAVARELGQPVIIENRGGVGGNLGARIVAKAAPDGYTWIYSSAPMAASMHMYKAPGYDALKDFQHVMGLTSSDIVLIVNAESNIRTLDDLLAQARQAPGKLDYASGGVGTPSHLGVELLLSAVQVRVTHVPYKGASEIVNAVMGRQVAFGAPIFSVAYSNIQAGKLRALAIAGARRNPKLPDVPTLAELGVRGVELTSWGGVSVPAGTPEPIVARMRAAFDKALRQPAVIAALEEQGGNVTPMDGARYREAFSREMEVTAAMMKLTALEPM</sequence>
<dbReference type="InterPro" id="IPR005064">
    <property type="entry name" value="BUG"/>
</dbReference>
<protein>
    <submittedName>
        <fullName evidence="3">Tripartite tricarboxylate transporter substrate binding protein</fullName>
    </submittedName>
</protein>
<name>A0A6N1X7R9_9BURK</name>
<dbReference type="Gene3D" id="3.40.190.10">
    <property type="entry name" value="Periplasmic binding protein-like II"/>
    <property type="match status" value="1"/>
</dbReference>
<organism evidence="3 4">
    <name type="scientific">Comamonas antarctica</name>
    <dbReference type="NCBI Taxonomy" id="2743470"/>
    <lineage>
        <taxon>Bacteria</taxon>
        <taxon>Pseudomonadati</taxon>
        <taxon>Pseudomonadota</taxon>
        <taxon>Betaproteobacteria</taxon>
        <taxon>Burkholderiales</taxon>
        <taxon>Comamonadaceae</taxon>
        <taxon>Comamonas</taxon>
    </lineage>
</organism>
<dbReference type="InterPro" id="IPR006311">
    <property type="entry name" value="TAT_signal"/>
</dbReference>
<dbReference type="Pfam" id="PF03401">
    <property type="entry name" value="TctC"/>
    <property type="match status" value="1"/>
</dbReference>
<evidence type="ECO:0000256" key="2">
    <source>
        <dbReference type="SAM" id="SignalP"/>
    </source>
</evidence>
<evidence type="ECO:0000313" key="3">
    <source>
        <dbReference type="EMBL" id="QKV55444.1"/>
    </source>
</evidence>
<proteinExistence type="inferred from homology"/>
<feature type="chain" id="PRO_5027064681" evidence="2">
    <location>
        <begin position="38"/>
        <end position="337"/>
    </location>
</feature>
<dbReference type="EMBL" id="CP054841">
    <property type="protein sequence ID" value="QKV55444.1"/>
    <property type="molecule type" value="Genomic_DNA"/>
</dbReference>
<accession>A0A6N1X7R9</accession>
<dbReference type="PANTHER" id="PTHR42928">
    <property type="entry name" value="TRICARBOXYLATE-BINDING PROTEIN"/>
    <property type="match status" value="1"/>
</dbReference>
<dbReference type="PIRSF" id="PIRSF017082">
    <property type="entry name" value="YflP"/>
    <property type="match status" value="1"/>
</dbReference>
<evidence type="ECO:0000256" key="1">
    <source>
        <dbReference type="ARBA" id="ARBA00006987"/>
    </source>
</evidence>
<gene>
    <name evidence="3" type="ORF">HUK68_21225</name>
</gene>
<feature type="signal peptide" evidence="2">
    <location>
        <begin position="1"/>
        <end position="37"/>
    </location>
</feature>
<keyword evidence="4" id="KW-1185">Reference proteome</keyword>
<keyword evidence="2" id="KW-0732">Signal</keyword>
<dbReference type="SUPFAM" id="SSF53850">
    <property type="entry name" value="Periplasmic binding protein-like II"/>
    <property type="match status" value="1"/>
</dbReference>
<keyword evidence="3" id="KW-0614">Plasmid</keyword>
<dbReference type="RefSeq" id="WP_175506233.1">
    <property type="nucleotide sequence ID" value="NZ_CP054841.1"/>
</dbReference>
<comment type="similarity">
    <text evidence="1">Belongs to the UPF0065 (bug) family.</text>
</comment>